<evidence type="ECO:0000259" key="7">
    <source>
        <dbReference type="Pfam" id="PF01765"/>
    </source>
</evidence>
<evidence type="ECO:0000256" key="6">
    <source>
        <dbReference type="SAM" id="Coils"/>
    </source>
</evidence>
<dbReference type="SUPFAM" id="SSF55194">
    <property type="entry name" value="Ribosome recycling factor, RRF"/>
    <property type="match status" value="1"/>
</dbReference>
<keyword evidence="4 5" id="KW-0648">Protein biosynthesis</keyword>
<dbReference type="HAMAP" id="MF_00040">
    <property type="entry name" value="RRF"/>
    <property type="match status" value="1"/>
</dbReference>
<dbReference type="NCBIfam" id="TIGR00496">
    <property type="entry name" value="frr"/>
    <property type="match status" value="1"/>
</dbReference>
<dbReference type="FunCoup" id="A0A5R8QEY5">
    <property type="interactions" value="409"/>
</dbReference>
<feature type="coiled-coil region" evidence="6">
    <location>
        <begin position="114"/>
        <end position="141"/>
    </location>
</feature>
<proteinExistence type="inferred from homology"/>
<dbReference type="InterPro" id="IPR002661">
    <property type="entry name" value="Ribosome_recyc_fac"/>
</dbReference>
<gene>
    <name evidence="5" type="primary">frr</name>
    <name evidence="8" type="ORF">FEZ08_02645</name>
</gene>
<feature type="domain" description="Ribosome recycling factor" evidence="7">
    <location>
        <begin position="21"/>
        <end position="179"/>
    </location>
</feature>
<dbReference type="GO" id="GO:0043023">
    <property type="term" value="F:ribosomal large subunit binding"/>
    <property type="evidence" value="ECO:0007669"/>
    <property type="project" value="TreeGrafter"/>
</dbReference>
<name>A0A5R8QEY5_9FIRM</name>
<dbReference type="GO" id="GO:0006415">
    <property type="term" value="P:translational termination"/>
    <property type="evidence" value="ECO:0007669"/>
    <property type="project" value="UniProtKB-UniRule"/>
</dbReference>
<evidence type="ECO:0000256" key="4">
    <source>
        <dbReference type="ARBA" id="ARBA00022917"/>
    </source>
</evidence>
<keyword evidence="3 5" id="KW-0963">Cytoplasm</keyword>
<comment type="subcellular location">
    <subcellularLocation>
        <location evidence="1 5">Cytoplasm</location>
    </subcellularLocation>
</comment>
<dbReference type="RefSeq" id="WP_138190170.1">
    <property type="nucleotide sequence ID" value="NZ_VBWP01000002.1"/>
</dbReference>
<dbReference type="InterPro" id="IPR023584">
    <property type="entry name" value="Ribosome_recyc_fac_dom"/>
</dbReference>
<reference evidence="8 9" key="1">
    <citation type="submission" date="2019-05" db="EMBL/GenBank/DDBJ databases">
        <title>Culicoidintestinum kansasii gen. nov., sp. nov. from the gastrointestinal tract of the biting midge, Culicoides sonorensis.</title>
        <authorList>
            <person name="Neupane S."/>
            <person name="Ghosh A."/>
            <person name="Gunther S."/>
            <person name="Martin K."/>
            <person name="Zurek L."/>
        </authorList>
    </citation>
    <scope>NUCLEOTIDE SEQUENCE [LARGE SCALE GENOMIC DNA]</scope>
    <source>
        <strain evidence="8 9">CS-1</strain>
    </source>
</reference>
<dbReference type="OrthoDB" id="9804006at2"/>
<dbReference type="GO" id="GO:0005737">
    <property type="term" value="C:cytoplasm"/>
    <property type="evidence" value="ECO:0007669"/>
    <property type="project" value="UniProtKB-SubCell"/>
</dbReference>
<comment type="function">
    <text evidence="5">Responsible for the release of ribosomes from messenger RNA at the termination of protein biosynthesis. May increase the efficiency of translation by recycling ribosomes from one round of translation to another.</text>
</comment>
<comment type="caution">
    <text evidence="8">The sequence shown here is derived from an EMBL/GenBank/DDBJ whole genome shotgun (WGS) entry which is preliminary data.</text>
</comment>
<dbReference type="Proteomes" id="UP000306912">
    <property type="component" value="Unassembled WGS sequence"/>
</dbReference>
<evidence type="ECO:0000256" key="1">
    <source>
        <dbReference type="ARBA" id="ARBA00004496"/>
    </source>
</evidence>
<dbReference type="FunFam" id="3.30.1360.40:FF:000001">
    <property type="entry name" value="Ribosome-recycling factor"/>
    <property type="match status" value="1"/>
</dbReference>
<protein>
    <recommendedName>
        <fullName evidence="5">Ribosome-recycling factor</fullName>
        <shortName evidence="5">RRF</shortName>
    </recommendedName>
    <alternativeName>
        <fullName evidence="5">Ribosome-releasing factor</fullName>
    </alternativeName>
</protein>
<dbReference type="EMBL" id="VBWP01000002">
    <property type="protein sequence ID" value="TLG76532.1"/>
    <property type="molecule type" value="Genomic_DNA"/>
</dbReference>
<evidence type="ECO:0000256" key="2">
    <source>
        <dbReference type="ARBA" id="ARBA00005912"/>
    </source>
</evidence>
<dbReference type="InterPro" id="IPR036191">
    <property type="entry name" value="RRF_sf"/>
</dbReference>
<evidence type="ECO:0000256" key="5">
    <source>
        <dbReference type="HAMAP-Rule" id="MF_00040"/>
    </source>
</evidence>
<organism evidence="8 9">
    <name type="scientific">Culicoidibacter larvae</name>
    <dbReference type="NCBI Taxonomy" id="2579976"/>
    <lineage>
        <taxon>Bacteria</taxon>
        <taxon>Bacillati</taxon>
        <taxon>Bacillota</taxon>
        <taxon>Culicoidibacteria</taxon>
        <taxon>Culicoidibacterales</taxon>
        <taxon>Culicoidibacteraceae</taxon>
        <taxon>Culicoidibacter</taxon>
    </lineage>
</organism>
<accession>A0A5R8QEY5</accession>
<evidence type="ECO:0000256" key="3">
    <source>
        <dbReference type="ARBA" id="ARBA00022490"/>
    </source>
</evidence>
<dbReference type="CDD" id="cd00520">
    <property type="entry name" value="RRF"/>
    <property type="match status" value="1"/>
</dbReference>
<comment type="similarity">
    <text evidence="2 5">Belongs to the RRF family.</text>
</comment>
<dbReference type="InParanoid" id="A0A5R8QEY5"/>
<dbReference type="PANTHER" id="PTHR20982:SF3">
    <property type="entry name" value="MITOCHONDRIAL RIBOSOME RECYCLING FACTOR PSEUDO 1"/>
    <property type="match status" value="1"/>
</dbReference>
<dbReference type="Gene3D" id="3.30.1360.40">
    <property type="match status" value="1"/>
</dbReference>
<keyword evidence="6" id="KW-0175">Coiled coil</keyword>
<dbReference type="FunFam" id="1.10.132.20:FF:000001">
    <property type="entry name" value="Ribosome-recycling factor"/>
    <property type="match status" value="1"/>
</dbReference>
<sequence>MPQQLMNQMNEKMDKSINRFSDELVTIRTGRANPTVLNRVLVSYYGVDTPLPQLAQISVPEARQLVVSPYDKGVLGEIEQAIEKANLGFNPTNDGNIIRIAIPALTEDRRKELVKQVKAVAEEAKVAIRNIRRDINDSLKKMDIPEDDKKGYQDDVQKATDAHIKKIDEISAEKEQDIMTV</sequence>
<dbReference type="Gene3D" id="1.10.132.20">
    <property type="entry name" value="Ribosome-recycling factor"/>
    <property type="match status" value="1"/>
</dbReference>
<dbReference type="AlphaFoldDB" id="A0A5R8QEY5"/>
<dbReference type="Pfam" id="PF01765">
    <property type="entry name" value="RRF"/>
    <property type="match status" value="1"/>
</dbReference>
<evidence type="ECO:0000313" key="8">
    <source>
        <dbReference type="EMBL" id="TLG76532.1"/>
    </source>
</evidence>
<evidence type="ECO:0000313" key="9">
    <source>
        <dbReference type="Proteomes" id="UP000306912"/>
    </source>
</evidence>
<keyword evidence="9" id="KW-1185">Reference proteome</keyword>
<dbReference type="PANTHER" id="PTHR20982">
    <property type="entry name" value="RIBOSOME RECYCLING FACTOR"/>
    <property type="match status" value="1"/>
</dbReference>